<dbReference type="Proteomes" id="UP000327468">
    <property type="component" value="Chromosome 21"/>
</dbReference>
<organism evidence="5 6">
    <name type="scientific">Pangasianodon hypophthalmus</name>
    <name type="common">Striped catfish</name>
    <name type="synonym">Helicophagus hypophthalmus</name>
    <dbReference type="NCBI Taxonomy" id="310915"/>
    <lineage>
        <taxon>Eukaryota</taxon>
        <taxon>Metazoa</taxon>
        <taxon>Chordata</taxon>
        <taxon>Craniata</taxon>
        <taxon>Vertebrata</taxon>
        <taxon>Euteleostomi</taxon>
        <taxon>Actinopterygii</taxon>
        <taxon>Neopterygii</taxon>
        <taxon>Teleostei</taxon>
        <taxon>Ostariophysi</taxon>
        <taxon>Siluriformes</taxon>
        <taxon>Pangasiidae</taxon>
        <taxon>Pangasianodon</taxon>
    </lineage>
</organism>
<keyword evidence="6" id="KW-1185">Reference proteome</keyword>
<evidence type="ECO:0000256" key="3">
    <source>
        <dbReference type="PROSITE-ProRule" id="PRU00221"/>
    </source>
</evidence>
<dbReference type="Pfam" id="PF00400">
    <property type="entry name" value="WD40"/>
    <property type="match status" value="2"/>
</dbReference>
<reference evidence="5 6" key="1">
    <citation type="submission" date="2019-06" db="EMBL/GenBank/DDBJ databases">
        <title>A chromosome-scale genome assembly of the striped catfish, Pangasianodon hypophthalmus.</title>
        <authorList>
            <person name="Wen M."/>
            <person name="Zahm M."/>
            <person name="Roques C."/>
            <person name="Cabau C."/>
            <person name="Klopp C."/>
            <person name="Donnadieu C."/>
            <person name="Jouanno E."/>
            <person name="Avarre J.-C."/>
            <person name="Campet M."/>
            <person name="Ha T.T.T."/>
            <person name="Dugue R."/>
            <person name="Lampietro C."/>
            <person name="Louis A."/>
            <person name="Herpin A."/>
            <person name="Echchiki A."/>
            <person name="Berthelot C."/>
            <person name="Parey E."/>
            <person name="Roest-Crollius H."/>
            <person name="Braasch I."/>
            <person name="Postlethwait J."/>
            <person name="Bobe J."/>
            <person name="Montfort J."/>
            <person name="Bouchez O."/>
            <person name="Begum T."/>
            <person name="Schartl M."/>
            <person name="Guiguen Y."/>
        </authorList>
    </citation>
    <scope>NUCLEOTIDE SEQUENCE [LARGE SCALE GENOMIC DNA]</scope>
    <source>
        <strain evidence="5 6">Indonesia</strain>
        <tissue evidence="5">Blood</tissue>
    </source>
</reference>
<feature type="compositionally biased region" description="Basic and acidic residues" evidence="4">
    <location>
        <begin position="352"/>
        <end position="372"/>
    </location>
</feature>
<evidence type="ECO:0000313" key="5">
    <source>
        <dbReference type="EMBL" id="KAB5535503.1"/>
    </source>
</evidence>
<dbReference type="InterPro" id="IPR042453">
    <property type="entry name" value="WDR53"/>
</dbReference>
<dbReference type="InterPro" id="IPR001680">
    <property type="entry name" value="WD40_rpt"/>
</dbReference>
<dbReference type="InterPro" id="IPR015943">
    <property type="entry name" value="WD40/YVTN_repeat-like_dom_sf"/>
</dbReference>
<evidence type="ECO:0000256" key="2">
    <source>
        <dbReference type="ARBA" id="ARBA00022737"/>
    </source>
</evidence>
<dbReference type="AlphaFoldDB" id="A0A5N5KYI3"/>
<feature type="region of interest" description="Disordered" evidence="4">
    <location>
        <begin position="341"/>
        <end position="378"/>
    </location>
</feature>
<name>A0A5N5KYI3_PANHP</name>
<dbReference type="SUPFAM" id="SSF50978">
    <property type="entry name" value="WD40 repeat-like"/>
    <property type="match status" value="1"/>
</dbReference>
<dbReference type="InterPro" id="IPR036322">
    <property type="entry name" value="WD40_repeat_dom_sf"/>
</dbReference>
<feature type="repeat" description="WD" evidence="3">
    <location>
        <begin position="302"/>
        <end position="333"/>
    </location>
</feature>
<evidence type="ECO:0000313" key="6">
    <source>
        <dbReference type="Proteomes" id="UP000327468"/>
    </source>
</evidence>
<dbReference type="PANTHER" id="PTHR44666:SF1">
    <property type="entry name" value="WD REPEAT-CONTAINING PROTEIN 53"/>
    <property type="match status" value="1"/>
</dbReference>
<proteinExistence type="predicted"/>
<evidence type="ECO:0000256" key="1">
    <source>
        <dbReference type="ARBA" id="ARBA00022574"/>
    </source>
</evidence>
<dbReference type="EMBL" id="VFJC01000022">
    <property type="protein sequence ID" value="KAB5535503.1"/>
    <property type="molecule type" value="Genomic_DNA"/>
</dbReference>
<comment type="caution">
    <text evidence="5">The sequence shown here is derived from an EMBL/GenBank/DDBJ whole genome shotgun (WGS) entry which is preliminary data.</text>
</comment>
<dbReference type="PROSITE" id="PS50294">
    <property type="entry name" value="WD_REPEATS_REGION"/>
    <property type="match status" value="1"/>
</dbReference>
<accession>A0A5N5KYI3</accession>
<gene>
    <name evidence="5" type="ORF">PHYPO_G00118430</name>
</gene>
<dbReference type="SMART" id="SM00320">
    <property type="entry name" value="WD40"/>
    <property type="match status" value="6"/>
</dbReference>
<dbReference type="PROSITE" id="PS00678">
    <property type="entry name" value="WD_REPEATS_1"/>
    <property type="match status" value="2"/>
</dbReference>
<sequence length="423" mass="45916">MQACLFYQVHMFQPIACTVENTFVCLGKKSYVTPYWIDTSIVVRSVSSMAQHWAGGHTAPVLCIGAAAGADGFLASGAEGGEVTVWTQEGTPLSRLRLSSQDDVTCTVFSGTAPGLLYVSHGETVSILDPRSLKKPVEELKDVGEDEINSLSVSETGASLALADDSGTVRVVDLQTGKVSRTLRKHTNICSSVAFRPQRPQSLVSAGLDMQVMLWNLQKARPVWIYSLQEALEEEERSQQQASQLFNPPLAHCVSVASCGNVLACAAEDGHVHLARVGAGSRLEQQGVIKAHSQGASQAHFLNFMPHPYWLATGGNDGVVALWDISEETVVAGEVKVKVQRRKPKNRKSKPQSHEVEEGKRREEELSEEARSIDPSQTKTALKLKFSHEEKVNWICPALLKGQPSLLVADQSTSLSLYSLSGL</sequence>
<dbReference type="PANTHER" id="PTHR44666">
    <property type="entry name" value="WD REPEAT-CONTAINING PROTEIN 53"/>
    <property type="match status" value="1"/>
</dbReference>
<feature type="repeat" description="WD" evidence="3">
    <location>
        <begin position="183"/>
        <end position="225"/>
    </location>
</feature>
<feature type="compositionally biased region" description="Basic residues" evidence="4">
    <location>
        <begin position="341"/>
        <end position="351"/>
    </location>
</feature>
<evidence type="ECO:0000256" key="4">
    <source>
        <dbReference type="SAM" id="MobiDB-lite"/>
    </source>
</evidence>
<dbReference type="InterPro" id="IPR019775">
    <property type="entry name" value="WD40_repeat_CS"/>
</dbReference>
<dbReference type="PROSITE" id="PS50082">
    <property type="entry name" value="WD_REPEATS_2"/>
    <property type="match status" value="2"/>
</dbReference>
<keyword evidence="1 3" id="KW-0853">WD repeat</keyword>
<dbReference type="Gene3D" id="2.130.10.10">
    <property type="entry name" value="YVTN repeat-like/Quinoprotein amine dehydrogenase"/>
    <property type="match status" value="2"/>
</dbReference>
<keyword evidence="2" id="KW-0677">Repeat</keyword>
<protein>
    <submittedName>
        <fullName evidence="5">Uncharacterized protein</fullName>
    </submittedName>
</protein>